<comment type="caution">
    <text evidence="5">The sequence shown here is derived from an EMBL/GenBank/DDBJ whole genome shotgun (WGS) entry which is preliminary data.</text>
</comment>
<dbReference type="FunFam" id="3.40.50.300:FF:001447">
    <property type="entry name" value="Ras-related protein Rab-1B"/>
    <property type="match status" value="1"/>
</dbReference>
<accession>A0A8J5XJN6</accession>
<dbReference type="InterPro" id="IPR027417">
    <property type="entry name" value="P-loop_NTPase"/>
</dbReference>
<reference evidence="5" key="1">
    <citation type="submission" date="2021-05" db="EMBL/GenBank/DDBJ databases">
        <title>The genome of the haptophyte Pavlova lutheri (Diacronema luteri, Pavlovales) - a model for lipid biosynthesis in eukaryotic algae.</title>
        <authorList>
            <person name="Hulatt C.J."/>
            <person name="Posewitz M.C."/>
        </authorList>
    </citation>
    <scope>NUCLEOTIDE SEQUENCE</scope>
    <source>
        <strain evidence="5">NIVA-4/92</strain>
    </source>
</reference>
<keyword evidence="6" id="KW-1185">Reference proteome</keyword>
<name>A0A8J5XJN6_DIALT</name>
<organism evidence="5 6">
    <name type="scientific">Diacronema lutheri</name>
    <name type="common">Unicellular marine alga</name>
    <name type="synonym">Monochrysis lutheri</name>
    <dbReference type="NCBI Taxonomy" id="2081491"/>
    <lineage>
        <taxon>Eukaryota</taxon>
        <taxon>Haptista</taxon>
        <taxon>Haptophyta</taxon>
        <taxon>Pavlovophyceae</taxon>
        <taxon>Pavlovales</taxon>
        <taxon>Pavlovaceae</taxon>
        <taxon>Diacronema</taxon>
    </lineage>
</organism>
<dbReference type="InterPro" id="IPR025662">
    <property type="entry name" value="Sigma_54_int_dom_ATP-bd_1"/>
</dbReference>
<dbReference type="SMART" id="SM00175">
    <property type="entry name" value="RAB"/>
    <property type="match status" value="1"/>
</dbReference>
<dbReference type="Proteomes" id="UP000751190">
    <property type="component" value="Unassembled WGS sequence"/>
</dbReference>
<dbReference type="PROSITE" id="PS51421">
    <property type="entry name" value="RAS"/>
    <property type="match status" value="1"/>
</dbReference>
<dbReference type="EMBL" id="JAGTXO010000010">
    <property type="protein sequence ID" value="KAG8465582.1"/>
    <property type="molecule type" value="Genomic_DNA"/>
</dbReference>
<dbReference type="PRINTS" id="PR00449">
    <property type="entry name" value="RASTRNSFRMNG"/>
</dbReference>
<dbReference type="InterPro" id="IPR001806">
    <property type="entry name" value="Small_GTPase"/>
</dbReference>
<protein>
    <submittedName>
        <fullName evidence="5">Uncharacterized protein</fullName>
    </submittedName>
</protein>
<dbReference type="SMART" id="SM00174">
    <property type="entry name" value="RHO"/>
    <property type="match status" value="1"/>
</dbReference>
<proteinExistence type="predicted"/>
<dbReference type="AlphaFoldDB" id="A0A8J5XJN6"/>
<dbReference type="GO" id="GO:0003924">
    <property type="term" value="F:GTPase activity"/>
    <property type="evidence" value="ECO:0007669"/>
    <property type="project" value="InterPro"/>
</dbReference>
<keyword evidence="4" id="KW-0342">GTP-binding</keyword>
<dbReference type="SMART" id="SM00173">
    <property type="entry name" value="RAS"/>
    <property type="match status" value="1"/>
</dbReference>
<evidence type="ECO:0000256" key="3">
    <source>
        <dbReference type="ARBA" id="ARBA00022927"/>
    </source>
</evidence>
<evidence type="ECO:0000256" key="2">
    <source>
        <dbReference type="ARBA" id="ARBA00022741"/>
    </source>
</evidence>
<dbReference type="GO" id="GO:0005525">
    <property type="term" value="F:GTP binding"/>
    <property type="evidence" value="ECO:0007669"/>
    <property type="project" value="UniProtKB-KW"/>
</dbReference>
<dbReference type="OrthoDB" id="265044at2759"/>
<evidence type="ECO:0000256" key="1">
    <source>
        <dbReference type="ARBA" id="ARBA00022448"/>
    </source>
</evidence>
<gene>
    <name evidence="5" type="ORF">KFE25_002889</name>
</gene>
<dbReference type="GO" id="GO:0015031">
    <property type="term" value="P:protein transport"/>
    <property type="evidence" value="ECO:0007669"/>
    <property type="project" value="UniProtKB-KW"/>
</dbReference>
<dbReference type="SUPFAM" id="SSF52540">
    <property type="entry name" value="P-loop containing nucleoside triphosphate hydrolases"/>
    <property type="match status" value="1"/>
</dbReference>
<keyword evidence="1" id="KW-0813">Transport</keyword>
<evidence type="ECO:0000313" key="6">
    <source>
        <dbReference type="Proteomes" id="UP000751190"/>
    </source>
</evidence>
<sequence>MVSALKLRSKVVVLGDSGVGKSAVTQMFHSNGQKFPKNYLMTIGVDFCMKPVPVQVADESRATVELFVFDTAGQDLFAEMAPHYWEGSASLILVYDITRAESFHNLAEWLERISRVVPVESMVSGCVVANKADLRERAEISREAGEAFAQRYGFAFFEASALEHSGIDAPFAHVAAATHARYTDSLAKLTAAVS</sequence>
<dbReference type="InterPro" id="IPR050227">
    <property type="entry name" value="Rab"/>
</dbReference>
<evidence type="ECO:0000313" key="5">
    <source>
        <dbReference type="EMBL" id="KAG8465582.1"/>
    </source>
</evidence>
<dbReference type="PROSITE" id="PS00675">
    <property type="entry name" value="SIGMA54_INTERACT_1"/>
    <property type="match status" value="1"/>
</dbReference>
<dbReference type="Pfam" id="PF00071">
    <property type="entry name" value="Ras"/>
    <property type="match status" value="1"/>
</dbReference>
<dbReference type="NCBIfam" id="TIGR00231">
    <property type="entry name" value="small_GTP"/>
    <property type="match status" value="1"/>
</dbReference>
<keyword evidence="2" id="KW-0547">Nucleotide-binding</keyword>
<dbReference type="OMA" id="ETMIATH"/>
<evidence type="ECO:0000256" key="4">
    <source>
        <dbReference type="ARBA" id="ARBA00023134"/>
    </source>
</evidence>
<dbReference type="Gene3D" id="3.40.50.300">
    <property type="entry name" value="P-loop containing nucleotide triphosphate hydrolases"/>
    <property type="match status" value="1"/>
</dbReference>
<dbReference type="InterPro" id="IPR005225">
    <property type="entry name" value="Small_GTP-bd"/>
</dbReference>
<dbReference type="PANTHER" id="PTHR47977">
    <property type="entry name" value="RAS-RELATED PROTEIN RAB"/>
    <property type="match status" value="1"/>
</dbReference>
<dbReference type="PROSITE" id="PS51419">
    <property type="entry name" value="RAB"/>
    <property type="match status" value="1"/>
</dbReference>
<keyword evidence="3" id="KW-0653">Protein transport</keyword>